<dbReference type="Proteomes" id="UP000053144">
    <property type="component" value="Chromosome 9"/>
</dbReference>
<evidence type="ECO:0000313" key="1">
    <source>
        <dbReference type="EMBL" id="KOM52247.1"/>
    </source>
</evidence>
<protein>
    <recommendedName>
        <fullName evidence="3">UvrD-like helicase ATP-binding domain-containing protein</fullName>
    </recommendedName>
</protein>
<accession>A0A0L9VBE2</accession>
<proteinExistence type="predicted"/>
<evidence type="ECO:0008006" key="3">
    <source>
        <dbReference type="Google" id="ProtNLM"/>
    </source>
</evidence>
<reference evidence="2" key="1">
    <citation type="journal article" date="2015" name="Proc. Natl. Acad. Sci. U.S.A.">
        <title>Genome sequencing of adzuki bean (Vigna angularis) provides insight into high starch and low fat accumulation and domestication.</title>
        <authorList>
            <person name="Yang K."/>
            <person name="Tian Z."/>
            <person name="Chen C."/>
            <person name="Luo L."/>
            <person name="Zhao B."/>
            <person name="Wang Z."/>
            <person name="Yu L."/>
            <person name="Li Y."/>
            <person name="Sun Y."/>
            <person name="Li W."/>
            <person name="Chen Y."/>
            <person name="Li Y."/>
            <person name="Zhang Y."/>
            <person name="Ai D."/>
            <person name="Zhao J."/>
            <person name="Shang C."/>
            <person name="Ma Y."/>
            <person name="Wu B."/>
            <person name="Wang M."/>
            <person name="Gao L."/>
            <person name="Sun D."/>
            <person name="Zhang P."/>
            <person name="Guo F."/>
            <person name="Wang W."/>
            <person name="Li Y."/>
            <person name="Wang J."/>
            <person name="Varshney R.K."/>
            <person name="Wang J."/>
            <person name="Ling H.Q."/>
            <person name="Wan P."/>
        </authorList>
    </citation>
    <scope>NUCLEOTIDE SEQUENCE</scope>
    <source>
        <strain evidence="2">cv. Jingnong 6</strain>
    </source>
</reference>
<evidence type="ECO:0000313" key="2">
    <source>
        <dbReference type="Proteomes" id="UP000053144"/>
    </source>
</evidence>
<name>A0A0L9VBE2_PHAAN</name>
<dbReference type="Gramene" id="KOM52247">
    <property type="protein sequence ID" value="KOM52247"/>
    <property type="gene ID" value="LR48_Vigan09g090600"/>
</dbReference>
<dbReference type="AlphaFoldDB" id="A0A0L9VBE2"/>
<gene>
    <name evidence="1" type="ORF">LR48_Vigan09g090600</name>
</gene>
<dbReference type="SUPFAM" id="SSF52540">
    <property type="entry name" value="P-loop containing nucleoside triphosphate hydrolases"/>
    <property type="match status" value="1"/>
</dbReference>
<dbReference type="EMBL" id="CM003379">
    <property type="protein sequence ID" value="KOM52247.1"/>
    <property type="molecule type" value="Genomic_DNA"/>
</dbReference>
<dbReference type="PANTHER" id="PTHR21529:SF4">
    <property type="entry name" value="TPR AND ANKYRIN REPEAT-CONTAINING PROTEIN 1"/>
    <property type="match status" value="1"/>
</dbReference>
<dbReference type="STRING" id="3914.A0A0L9VBE2"/>
<dbReference type="PANTHER" id="PTHR21529">
    <property type="entry name" value="MAMMARY TURMOR VIRUS RECEPTOR HOMOLOG 1, 2 MTVR1, 2"/>
    <property type="match status" value="1"/>
</dbReference>
<organism evidence="1 2">
    <name type="scientific">Phaseolus angularis</name>
    <name type="common">Azuki bean</name>
    <name type="synonym">Vigna angularis</name>
    <dbReference type="NCBI Taxonomy" id="3914"/>
    <lineage>
        <taxon>Eukaryota</taxon>
        <taxon>Viridiplantae</taxon>
        <taxon>Streptophyta</taxon>
        <taxon>Embryophyta</taxon>
        <taxon>Tracheophyta</taxon>
        <taxon>Spermatophyta</taxon>
        <taxon>Magnoliopsida</taxon>
        <taxon>eudicotyledons</taxon>
        <taxon>Gunneridae</taxon>
        <taxon>Pentapetalae</taxon>
        <taxon>rosids</taxon>
        <taxon>fabids</taxon>
        <taxon>Fabales</taxon>
        <taxon>Fabaceae</taxon>
        <taxon>Papilionoideae</taxon>
        <taxon>50 kb inversion clade</taxon>
        <taxon>NPAAA clade</taxon>
        <taxon>indigoferoid/millettioid clade</taxon>
        <taxon>Phaseoleae</taxon>
        <taxon>Vigna</taxon>
    </lineage>
</organism>
<dbReference type="InterPro" id="IPR027417">
    <property type="entry name" value="P-loop_NTPase"/>
</dbReference>
<dbReference type="InterPro" id="IPR039904">
    <property type="entry name" value="TRANK1"/>
</dbReference>
<sequence length="286" mass="32589">MDTVAVMVVTDMAMATVINEEKIPAAVVMRFLELEKFAFFWWLLQFLGYRDANGNDTTEADKTRAEHEECTLLMKYCSISRDYMLHGQDSLQADLPYEVTDEQRNIIRFSKSIFVLGRSGTGKTTVLITMLIQNEILHRKGVQQWYGSGINANQEQSKDIATETERPVLIQLFVTLSAGLCQKVQHHVSLLKRSLGEVGPVAESTAKQFENIPDSFDGGTGTIEHGKLSREEYCDVSENRTSGLSTETRIMIYDIFQNYETMKMKNGDFDLCDLVIYLHSRLRDER</sequence>